<keyword evidence="3" id="KW-0411">Iron-sulfur</keyword>
<comment type="caution">
    <text evidence="5">The sequence shown here is derived from an EMBL/GenBank/DDBJ whole genome shotgun (WGS) entry which is preliminary data.</text>
</comment>
<dbReference type="PROSITE" id="PS00198">
    <property type="entry name" value="4FE4S_FER_1"/>
    <property type="match status" value="1"/>
</dbReference>
<accession>A0A7V4TY43</accession>
<organism evidence="5">
    <name type="scientific">Caldithrix abyssi</name>
    <dbReference type="NCBI Taxonomy" id="187145"/>
    <lineage>
        <taxon>Bacteria</taxon>
        <taxon>Pseudomonadati</taxon>
        <taxon>Calditrichota</taxon>
        <taxon>Calditrichia</taxon>
        <taxon>Calditrichales</taxon>
        <taxon>Calditrichaceae</taxon>
        <taxon>Caldithrix</taxon>
    </lineage>
</organism>
<dbReference type="InterPro" id="IPR017900">
    <property type="entry name" value="4Fe4S_Fe_S_CS"/>
</dbReference>
<gene>
    <name evidence="5" type="ORF">ENK44_02580</name>
</gene>
<name>A0A7V4TY43_CALAY</name>
<dbReference type="InterPro" id="IPR017896">
    <property type="entry name" value="4Fe4S_Fe-S-bd"/>
</dbReference>
<sequence length="297" mass="32181">MKEIVVISGKGGTGKTSITASFALLGGKNVVVADCDVDAADMHLLLQPDFKQAEDFYSGLLAHIDTDNCTNCAVCADVCRFDAIPVIDGQHTINEISCEGCSYCARVCPEKAIRMEERNVGQWFVSTTKIGSTLVHARLGIGAENSGKLVAKVKNEAKVIAEKNKAELVLVDGSPGVGCPVVSSLSGASYVVLVTEPTVSGLHDLKRVYELVHKFNISAGCIINKADLNPQMTDEIMDFMAGENIDHLANLPYDETFTKAVTQGKTIVEFDENGLRRILEDSWEKVKKESDKQRRGI</sequence>
<dbReference type="Gene3D" id="3.30.70.20">
    <property type="match status" value="1"/>
</dbReference>
<feature type="domain" description="4Fe-4S ferredoxin-type" evidence="4">
    <location>
        <begin position="60"/>
        <end position="88"/>
    </location>
</feature>
<keyword evidence="2" id="KW-0408">Iron</keyword>
<dbReference type="Gene3D" id="3.40.50.300">
    <property type="entry name" value="P-loop containing nucleotide triphosphate hydrolases"/>
    <property type="match status" value="1"/>
</dbReference>
<evidence type="ECO:0000256" key="1">
    <source>
        <dbReference type="ARBA" id="ARBA00022723"/>
    </source>
</evidence>
<dbReference type="PANTHER" id="PTHR43534">
    <property type="entry name" value="MIND SUPERFAMILY P-LOOP ATPASE CONTAINING AN INSERTED FERREDOXIN DOMAIN"/>
    <property type="match status" value="1"/>
</dbReference>
<evidence type="ECO:0000259" key="4">
    <source>
        <dbReference type="PROSITE" id="PS51379"/>
    </source>
</evidence>
<dbReference type="Pfam" id="PF01656">
    <property type="entry name" value="CbiA"/>
    <property type="match status" value="1"/>
</dbReference>
<dbReference type="GO" id="GO:0046872">
    <property type="term" value="F:metal ion binding"/>
    <property type="evidence" value="ECO:0007669"/>
    <property type="project" value="UniProtKB-KW"/>
</dbReference>
<evidence type="ECO:0000256" key="2">
    <source>
        <dbReference type="ARBA" id="ARBA00023004"/>
    </source>
</evidence>
<keyword evidence="1" id="KW-0479">Metal-binding</keyword>
<evidence type="ECO:0000313" key="5">
    <source>
        <dbReference type="EMBL" id="HGY54566.1"/>
    </source>
</evidence>
<dbReference type="PANTHER" id="PTHR43534:SF1">
    <property type="entry name" value="4FE-4S CLUSTER CONTAINING PARA FAMILY ATPASE PROTEIN"/>
    <property type="match status" value="1"/>
</dbReference>
<proteinExistence type="predicted"/>
<evidence type="ECO:0000256" key="3">
    <source>
        <dbReference type="ARBA" id="ARBA00023014"/>
    </source>
</evidence>
<reference evidence="5" key="1">
    <citation type="journal article" date="2020" name="mSystems">
        <title>Genome- and Community-Level Interaction Insights into Carbon Utilization and Element Cycling Functions of Hydrothermarchaeota in Hydrothermal Sediment.</title>
        <authorList>
            <person name="Zhou Z."/>
            <person name="Liu Y."/>
            <person name="Xu W."/>
            <person name="Pan J."/>
            <person name="Luo Z.H."/>
            <person name="Li M."/>
        </authorList>
    </citation>
    <scope>NUCLEOTIDE SEQUENCE [LARGE SCALE GENOMIC DNA]</scope>
    <source>
        <strain evidence="5">HyVt-577</strain>
    </source>
</reference>
<dbReference type="Proteomes" id="UP000885779">
    <property type="component" value="Unassembled WGS sequence"/>
</dbReference>
<dbReference type="CDD" id="cd03110">
    <property type="entry name" value="SIMIBI_bact_arch"/>
    <property type="match status" value="1"/>
</dbReference>
<dbReference type="Pfam" id="PF00037">
    <property type="entry name" value="Fer4"/>
    <property type="match status" value="2"/>
</dbReference>
<dbReference type="InterPro" id="IPR027417">
    <property type="entry name" value="P-loop_NTPase"/>
</dbReference>
<dbReference type="PROSITE" id="PS51379">
    <property type="entry name" value="4FE4S_FER_2"/>
    <property type="match status" value="2"/>
</dbReference>
<dbReference type="GO" id="GO:0051536">
    <property type="term" value="F:iron-sulfur cluster binding"/>
    <property type="evidence" value="ECO:0007669"/>
    <property type="project" value="UniProtKB-KW"/>
</dbReference>
<dbReference type="InterPro" id="IPR002586">
    <property type="entry name" value="CobQ/CobB/MinD/ParA_Nub-bd_dom"/>
</dbReference>
<dbReference type="AlphaFoldDB" id="A0A7V4TY43"/>
<dbReference type="SUPFAM" id="SSF52540">
    <property type="entry name" value="P-loop containing nucleoside triphosphate hydrolases"/>
    <property type="match status" value="1"/>
</dbReference>
<protein>
    <submittedName>
        <fullName evidence="5">(4Fe-4S)-binding protein</fullName>
    </submittedName>
</protein>
<dbReference type="EMBL" id="DRQG01000023">
    <property type="protein sequence ID" value="HGY54566.1"/>
    <property type="molecule type" value="Genomic_DNA"/>
</dbReference>
<feature type="domain" description="4Fe-4S ferredoxin-type" evidence="4">
    <location>
        <begin position="89"/>
        <end position="118"/>
    </location>
</feature>